<gene>
    <name evidence="2" type="ORF">ABL78_1838</name>
</gene>
<protein>
    <submittedName>
        <fullName evidence="2">Uncharacterized protein</fullName>
    </submittedName>
</protein>
<feature type="compositionally biased region" description="Basic and acidic residues" evidence="1">
    <location>
        <begin position="290"/>
        <end position="303"/>
    </location>
</feature>
<reference evidence="2 3" key="1">
    <citation type="journal article" date="2015" name="PLoS Pathog.">
        <title>Leptomonas seymouri: Adaptations to the Dixenous Life Cycle Analyzed by Genome Sequencing, Transcriptome Profiling and Co-infection with Leishmania donovani.</title>
        <authorList>
            <person name="Kraeva N."/>
            <person name="Butenko A."/>
            <person name="Hlavacova J."/>
            <person name="Kostygov A."/>
            <person name="Myskova J."/>
            <person name="Grybchuk D."/>
            <person name="Lestinova T."/>
            <person name="Votypka J."/>
            <person name="Volf P."/>
            <person name="Opperdoes F."/>
            <person name="Flegontov P."/>
            <person name="Lukes J."/>
            <person name="Yurchenko V."/>
        </authorList>
    </citation>
    <scope>NUCLEOTIDE SEQUENCE [LARGE SCALE GENOMIC DNA]</scope>
    <source>
        <strain evidence="2 3">ATCC 30220</strain>
    </source>
</reference>
<dbReference type="OrthoDB" id="266585at2759"/>
<dbReference type="Proteomes" id="UP000038009">
    <property type="component" value="Unassembled WGS sequence"/>
</dbReference>
<accession>A0A0N1PDR9</accession>
<evidence type="ECO:0000256" key="1">
    <source>
        <dbReference type="SAM" id="MobiDB-lite"/>
    </source>
</evidence>
<proteinExistence type="predicted"/>
<dbReference type="EMBL" id="LJSK01000033">
    <property type="protein sequence ID" value="KPI89025.1"/>
    <property type="molecule type" value="Genomic_DNA"/>
</dbReference>
<feature type="compositionally biased region" description="Low complexity" evidence="1">
    <location>
        <begin position="278"/>
        <end position="289"/>
    </location>
</feature>
<name>A0A0N1PDR9_LEPSE</name>
<organism evidence="2 3">
    <name type="scientific">Leptomonas seymouri</name>
    <dbReference type="NCBI Taxonomy" id="5684"/>
    <lineage>
        <taxon>Eukaryota</taxon>
        <taxon>Discoba</taxon>
        <taxon>Euglenozoa</taxon>
        <taxon>Kinetoplastea</taxon>
        <taxon>Metakinetoplastina</taxon>
        <taxon>Trypanosomatida</taxon>
        <taxon>Trypanosomatidae</taxon>
        <taxon>Leishmaniinae</taxon>
        <taxon>Leptomonas</taxon>
    </lineage>
</organism>
<dbReference type="AlphaFoldDB" id="A0A0N1PDR9"/>
<keyword evidence="3" id="KW-1185">Reference proteome</keyword>
<comment type="caution">
    <text evidence="2">The sequence shown here is derived from an EMBL/GenBank/DDBJ whole genome shotgun (WGS) entry which is preliminary data.</text>
</comment>
<dbReference type="OMA" id="RACGSFR"/>
<sequence length="445" mass="47418">MHEASFVACVGAAVRRLPRAFTASTVSLQRSPRQPISLLRAVCQQRRLCSTSAPRGNEKDIKNRGGLTGASAQALPLLSSSDQGERCRTVGNACPTAAILTDTDGGAKISLEYCATTVRDTLQTHLRTLLVEQLLMPHLACGFSVEADRLDERGDCSEAAELAINTLAVHSALHGVRQVAFSAMPPRLQHRSWQPLWAAYRTYLLSLSPTAHAPDVNTQVAEDGGGAAVAQATVCMLGREAVRRQLGETRPLFGPADRGAFFHVTTPPAAGDAQSDVAGGAADAPASHAASEKERCFSSDNRRATPAGFPHPLPPLPTALPVPASSVWECFRVDSYVPTFVQLQAAVRHLLRERRPSTSLREKAGAYVQTSRADSSELPARPLSAIALVVPDHLVDVYKGFLTELERERVEACAAITPSSGATCGGPVRLLLFNSAELVCVCHAV</sequence>
<dbReference type="VEuPathDB" id="TriTrypDB:Lsey_0033_0030"/>
<feature type="region of interest" description="Disordered" evidence="1">
    <location>
        <begin position="269"/>
        <end position="310"/>
    </location>
</feature>
<evidence type="ECO:0000313" key="2">
    <source>
        <dbReference type="EMBL" id="KPI89025.1"/>
    </source>
</evidence>
<evidence type="ECO:0000313" key="3">
    <source>
        <dbReference type="Proteomes" id="UP000038009"/>
    </source>
</evidence>